<evidence type="ECO:0000313" key="2">
    <source>
        <dbReference type="Proteomes" id="UP001580430"/>
    </source>
</evidence>
<dbReference type="EMBL" id="JBHIRY010000020">
    <property type="protein sequence ID" value="MFB5762436.1"/>
    <property type="molecule type" value="Genomic_DNA"/>
</dbReference>
<proteinExistence type="predicted"/>
<dbReference type="Pfam" id="PF13671">
    <property type="entry name" value="AAA_33"/>
    <property type="match status" value="1"/>
</dbReference>
<dbReference type="RefSeq" id="WP_375521551.1">
    <property type="nucleotide sequence ID" value="NZ_JBHIRY010000020.1"/>
</dbReference>
<name>A0ABV5C4S2_9BACL</name>
<reference evidence="1 2" key="1">
    <citation type="submission" date="2024-09" db="EMBL/GenBank/DDBJ databases">
        <title>Paenibacillus zeirhizospherea sp. nov., isolated from surface of the maize (Zea mays) roots in a horticulture field, Hungary.</title>
        <authorList>
            <person name="Marton D."/>
            <person name="Farkas M."/>
            <person name="Bedics A."/>
            <person name="Toth E."/>
            <person name="Tancsics A."/>
            <person name="Boka K."/>
            <person name="Marati G."/>
            <person name="Kriszt B."/>
            <person name="Cserhati M."/>
        </authorList>
    </citation>
    <scope>NUCLEOTIDE SEQUENCE [LARGE SCALE GENOMIC DNA]</scope>
    <source>
        <strain evidence="1 2">JCM 18446</strain>
    </source>
</reference>
<keyword evidence="2" id="KW-1185">Reference proteome</keyword>
<comment type="caution">
    <text evidence="1">The sequence shown here is derived from an EMBL/GenBank/DDBJ whole genome shotgun (WGS) entry which is preliminary data.</text>
</comment>
<dbReference type="Gene3D" id="3.40.50.300">
    <property type="entry name" value="P-loop containing nucleotide triphosphate hydrolases"/>
    <property type="match status" value="1"/>
</dbReference>
<dbReference type="SUPFAM" id="SSF52540">
    <property type="entry name" value="P-loop containing nucleoside triphosphate hydrolases"/>
    <property type="match status" value="1"/>
</dbReference>
<dbReference type="InterPro" id="IPR027417">
    <property type="entry name" value="P-loop_NTPase"/>
</dbReference>
<protein>
    <submittedName>
        <fullName evidence="1">AAA family ATPase</fullName>
    </submittedName>
</protein>
<dbReference type="Proteomes" id="UP001580430">
    <property type="component" value="Unassembled WGS sequence"/>
</dbReference>
<evidence type="ECO:0000313" key="1">
    <source>
        <dbReference type="EMBL" id="MFB5762436.1"/>
    </source>
</evidence>
<sequence>MSGPLGVGKSTVSKELANSMKQCTLIEGDLLLHVYRGETEPPWEERLRLAWLNITAVTRNFLRHGFNVVIDFVVEEELEWFCGQLSDLDVTVHYAVLYAEPDTLAARLRQRGDEQYIDRSLFLRNKLLSSPANELFLLNTDLKRPEELAEEIMHDNRFQRIRYEVT</sequence>
<organism evidence="1 2">
    <name type="scientific">Paenibacillus medicaginis</name>
    <dbReference type="NCBI Taxonomy" id="1470560"/>
    <lineage>
        <taxon>Bacteria</taxon>
        <taxon>Bacillati</taxon>
        <taxon>Bacillota</taxon>
        <taxon>Bacilli</taxon>
        <taxon>Bacillales</taxon>
        <taxon>Paenibacillaceae</taxon>
        <taxon>Paenibacillus</taxon>
    </lineage>
</organism>
<gene>
    <name evidence="1" type="ORF">ACE5LO_18795</name>
</gene>
<accession>A0ABV5C4S2</accession>